<comment type="caution">
    <text evidence="1">The sequence shown here is derived from an EMBL/GenBank/DDBJ whole genome shotgun (WGS) entry which is preliminary data.</text>
</comment>
<organism evidence="1 2">
    <name type="scientific">Ramlibacter agri</name>
    <dbReference type="NCBI Taxonomy" id="2728837"/>
    <lineage>
        <taxon>Bacteria</taxon>
        <taxon>Pseudomonadati</taxon>
        <taxon>Pseudomonadota</taxon>
        <taxon>Betaproteobacteria</taxon>
        <taxon>Burkholderiales</taxon>
        <taxon>Comamonadaceae</taxon>
        <taxon>Ramlibacter</taxon>
    </lineage>
</organism>
<dbReference type="RefSeq" id="WP_169419333.1">
    <property type="nucleotide sequence ID" value="NZ_JABBFX010000001.1"/>
</dbReference>
<reference evidence="1 2" key="1">
    <citation type="submission" date="2020-04" db="EMBL/GenBank/DDBJ databases">
        <title>Ramlibacter sp. G-1-2-2 isolated from soil.</title>
        <authorList>
            <person name="Dahal R.H."/>
        </authorList>
    </citation>
    <scope>NUCLEOTIDE SEQUENCE [LARGE SCALE GENOMIC DNA]</scope>
    <source>
        <strain evidence="1 2">G-1-2-2</strain>
    </source>
</reference>
<accession>A0A848HCH7</accession>
<sequence length="90" mass="9499">MSKSRSRLLPIVVIAAAVVAAAFVLNPSPERHRERIKAAVAERSGVARVLGLGSLVAFASNYHSLGVASYTKAGDRTVSIGFMGFVFVPQ</sequence>
<evidence type="ECO:0000313" key="1">
    <source>
        <dbReference type="EMBL" id="NML45248.1"/>
    </source>
</evidence>
<evidence type="ECO:0008006" key="3">
    <source>
        <dbReference type="Google" id="ProtNLM"/>
    </source>
</evidence>
<evidence type="ECO:0000313" key="2">
    <source>
        <dbReference type="Proteomes" id="UP000541185"/>
    </source>
</evidence>
<dbReference type="AlphaFoldDB" id="A0A848HCH7"/>
<gene>
    <name evidence="1" type="ORF">HHL11_15950</name>
</gene>
<name>A0A848HCH7_9BURK</name>
<dbReference type="EMBL" id="JABBFX010000001">
    <property type="protein sequence ID" value="NML45248.1"/>
    <property type="molecule type" value="Genomic_DNA"/>
</dbReference>
<dbReference type="Proteomes" id="UP000541185">
    <property type="component" value="Unassembled WGS sequence"/>
</dbReference>
<proteinExistence type="predicted"/>
<protein>
    <recommendedName>
        <fullName evidence="3">DUF4359 domain-containing protein</fullName>
    </recommendedName>
</protein>
<keyword evidence="2" id="KW-1185">Reference proteome</keyword>